<dbReference type="Pfam" id="PF00534">
    <property type="entry name" value="Glycos_transf_1"/>
    <property type="match status" value="1"/>
</dbReference>
<dbReference type="OrthoDB" id="529131at2"/>
<sequence>MKVFHFHFGKDGGAERFFTHLVGGLAERGIEQTAVIRPKRLWKPSIAPHATIIESHFRDLSIDKLLLPTRMKYRVAREKPDAVLAWMPKGAKLMPDDPNTHKIARLGDYPLRLKYFDRIDTLVCNAPGIAERVRDLGWERNVEVITNFTPVERVAPVDRAVYGAGPDDFVVSTMGRFVPRKGFAVLIDAAALTPSMHLWIMGDGELADELKAQAKQRGVEDRVRFLGWQADTRPFVAASNAFAMASSHEPLGNVALEAWAQGKPVVSTRSEGPSWFMTDESDALMVEIGDTEGFAEAFRRLQQEDGLAERIAAGGVATLTERFSKDAICDQYIRLFQKKP</sequence>
<dbReference type="SUPFAM" id="SSF53756">
    <property type="entry name" value="UDP-Glycosyltransferase/glycogen phosphorylase"/>
    <property type="match status" value="1"/>
</dbReference>
<dbReference type="RefSeq" id="WP_094077347.1">
    <property type="nucleotide sequence ID" value="NZ_NBYO01000002.1"/>
</dbReference>
<comment type="caution">
    <text evidence="2">The sequence shown here is derived from an EMBL/GenBank/DDBJ whole genome shotgun (WGS) entry which is preliminary data.</text>
</comment>
<dbReference type="Proteomes" id="UP000215405">
    <property type="component" value="Unassembled WGS sequence"/>
</dbReference>
<dbReference type="InterPro" id="IPR001296">
    <property type="entry name" value="Glyco_trans_1"/>
</dbReference>
<dbReference type="PANTHER" id="PTHR12526">
    <property type="entry name" value="GLYCOSYLTRANSFERASE"/>
    <property type="match status" value="1"/>
</dbReference>
<dbReference type="PANTHER" id="PTHR12526:SF630">
    <property type="entry name" value="GLYCOSYLTRANSFERASE"/>
    <property type="match status" value="1"/>
</dbReference>
<dbReference type="GO" id="GO:0016740">
    <property type="term" value="F:transferase activity"/>
    <property type="evidence" value="ECO:0007669"/>
    <property type="project" value="UniProtKB-KW"/>
</dbReference>
<feature type="domain" description="Glycosyl transferase family 1" evidence="1">
    <location>
        <begin position="158"/>
        <end position="312"/>
    </location>
</feature>
<dbReference type="EMBL" id="NBYO01000002">
    <property type="protein sequence ID" value="OXT00522.1"/>
    <property type="molecule type" value="Genomic_DNA"/>
</dbReference>
<evidence type="ECO:0000259" key="1">
    <source>
        <dbReference type="Pfam" id="PF00534"/>
    </source>
</evidence>
<dbReference type="CDD" id="cd03811">
    <property type="entry name" value="GT4_GT28_WabH-like"/>
    <property type="match status" value="1"/>
</dbReference>
<protein>
    <submittedName>
        <fullName evidence="2">Glycosyl transferase</fullName>
    </submittedName>
</protein>
<dbReference type="Gene3D" id="3.40.50.2000">
    <property type="entry name" value="Glycogen Phosphorylase B"/>
    <property type="match status" value="2"/>
</dbReference>
<evidence type="ECO:0000313" key="2">
    <source>
        <dbReference type="EMBL" id="OXT00522.1"/>
    </source>
</evidence>
<reference evidence="3" key="1">
    <citation type="journal article" date="2017" name="Int. J. Syst. Evol. Microbiol.">
        <title>Notoacmeibacter marinus gen. nov., sp. nov., isolated from the gut of a limpet and proposal of Notoacmeibacteraceae fam. nov. in the order Rhizobiales of the class Alphaproteobacteria.</title>
        <authorList>
            <person name="Huang Z."/>
            <person name="Guo F."/>
            <person name="Lai Q."/>
        </authorList>
    </citation>
    <scope>NUCLEOTIDE SEQUENCE [LARGE SCALE GENOMIC DNA]</scope>
    <source>
        <strain evidence="3">XMTR2A4</strain>
    </source>
</reference>
<gene>
    <name evidence="2" type="ORF">B7H23_10430</name>
</gene>
<keyword evidence="3" id="KW-1185">Reference proteome</keyword>
<accession>A0A231UXB9</accession>
<proteinExistence type="predicted"/>
<dbReference type="AlphaFoldDB" id="A0A231UXB9"/>
<name>A0A231UXB9_9HYPH</name>
<keyword evidence="2" id="KW-0808">Transferase</keyword>
<organism evidence="2 3">
    <name type="scientific">Notoacmeibacter marinus</name>
    <dbReference type="NCBI Taxonomy" id="1876515"/>
    <lineage>
        <taxon>Bacteria</taxon>
        <taxon>Pseudomonadati</taxon>
        <taxon>Pseudomonadota</taxon>
        <taxon>Alphaproteobacteria</taxon>
        <taxon>Hyphomicrobiales</taxon>
        <taxon>Notoacmeibacteraceae</taxon>
        <taxon>Notoacmeibacter</taxon>
    </lineage>
</organism>
<evidence type="ECO:0000313" key="3">
    <source>
        <dbReference type="Proteomes" id="UP000215405"/>
    </source>
</evidence>